<evidence type="ECO:0000256" key="3">
    <source>
        <dbReference type="ARBA" id="ARBA00023242"/>
    </source>
</evidence>
<feature type="region of interest" description="Disordered" evidence="4">
    <location>
        <begin position="214"/>
        <end position="253"/>
    </location>
</feature>
<keyword evidence="7" id="KW-1185">Reference proteome</keyword>
<evidence type="ECO:0000259" key="5">
    <source>
        <dbReference type="PROSITE" id="PS50048"/>
    </source>
</evidence>
<dbReference type="PROSITE" id="PS50048">
    <property type="entry name" value="ZN2_CY6_FUNGAL_2"/>
    <property type="match status" value="1"/>
</dbReference>
<evidence type="ECO:0000256" key="4">
    <source>
        <dbReference type="SAM" id="MobiDB-lite"/>
    </source>
</evidence>
<keyword evidence="2" id="KW-0479">Metal-binding</keyword>
<dbReference type="SMART" id="SM00906">
    <property type="entry name" value="Fungal_trans"/>
    <property type="match status" value="1"/>
</dbReference>
<feature type="compositionally biased region" description="Polar residues" evidence="4">
    <location>
        <begin position="378"/>
        <end position="392"/>
    </location>
</feature>
<feature type="domain" description="Zn(2)-C6 fungal-type" evidence="5">
    <location>
        <begin position="261"/>
        <end position="290"/>
    </location>
</feature>
<feature type="compositionally biased region" description="Basic and acidic residues" evidence="4">
    <location>
        <begin position="165"/>
        <end position="176"/>
    </location>
</feature>
<protein>
    <recommendedName>
        <fullName evidence="5">Zn(2)-C6 fungal-type domain-containing protein</fullName>
    </recommendedName>
</protein>
<feature type="compositionally biased region" description="Polar residues" evidence="4">
    <location>
        <begin position="103"/>
        <end position="124"/>
    </location>
</feature>
<dbReference type="RefSeq" id="XP_064724329.1">
    <property type="nucleotide sequence ID" value="XM_064868257.1"/>
</dbReference>
<dbReference type="CDD" id="cd00067">
    <property type="entry name" value="GAL4"/>
    <property type="match status" value="1"/>
</dbReference>
<evidence type="ECO:0000256" key="2">
    <source>
        <dbReference type="ARBA" id="ARBA00022723"/>
    </source>
</evidence>
<dbReference type="SUPFAM" id="SSF57701">
    <property type="entry name" value="Zn2/Cys6 DNA-binding domain"/>
    <property type="match status" value="1"/>
</dbReference>
<dbReference type="EMBL" id="CP143818">
    <property type="protein sequence ID" value="WVO25090.1"/>
    <property type="molecule type" value="Genomic_DNA"/>
</dbReference>
<accession>A0ABZ2B2P3</accession>
<reference evidence="6 7" key="1">
    <citation type="submission" date="2024-01" db="EMBL/GenBank/DDBJ databases">
        <title>Comparative genomics of Cryptococcus and Kwoniella reveals pathogenesis evolution and contrasting modes of karyotype evolution via chromosome fusion or intercentromeric recombination.</title>
        <authorList>
            <person name="Coelho M.A."/>
            <person name="David-Palma M."/>
            <person name="Shea T."/>
            <person name="Bowers K."/>
            <person name="McGinley-Smith S."/>
            <person name="Mohammad A.W."/>
            <person name="Gnirke A."/>
            <person name="Yurkov A.M."/>
            <person name="Nowrousian M."/>
            <person name="Sun S."/>
            <person name="Cuomo C.A."/>
            <person name="Heitman J."/>
        </authorList>
    </citation>
    <scope>NUCLEOTIDE SEQUENCE [LARGE SCALE GENOMIC DNA]</scope>
    <source>
        <strain evidence="6 7">7685027</strain>
    </source>
</reference>
<dbReference type="CDD" id="cd12148">
    <property type="entry name" value="fungal_TF_MHR"/>
    <property type="match status" value="1"/>
</dbReference>
<proteinExistence type="predicted"/>
<dbReference type="GeneID" id="89993244"/>
<name>A0ABZ2B2P3_9TREE</name>
<organism evidence="6 7">
    <name type="scientific">Cryptococcus decagattii</name>
    <dbReference type="NCBI Taxonomy" id="1859122"/>
    <lineage>
        <taxon>Eukaryota</taxon>
        <taxon>Fungi</taxon>
        <taxon>Dikarya</taxon>
        <taxon>Basidiomycota</taxon>
        <taxon>Agaricomycotina</taxon>
        <taxon>Tremellomycetes</taxon>
        <taxon>Tremellales</taxon>
        <taxon>Cryptococcaceae</taxon>
        <taxon>Cryptococcus</taxon>
        <taxon>Cryptococcus gattii species complex</taxon>
    </lineage>
</organism>
<evidence type="ECO:0000256" key="1">
    <source>
        <dbReference type="ARBA" id="ARBA00004123"/>
    </source>
</evidence>
<feature type="compositionally biased region" description="Low complexity" evidence="4">
    <location>
        <begin position="70"/>
        <end position="79"/>
    </location>
</feature>
<dbReference type="InterPro" id="IPR036864">
    <property type="entry name" value="Zn2-C6_fun-type_DNA-bd_sf"/>
</dbReference>
<feature type="compositionally biased region" description="Basic residues" evidence="4">
    <location>
        <begin position="147"/>
        <end position="157"/>
    </location>
</feature>
<dbReference type="PROSITE" id="PS00463">
    <property type="entry name" value="ZN2_CY6_FUNGAL_1"/>
    <property type="match status" value="1"/>
</dbReference>
<sequence>MRLPIGHTIPILILNHDSLALPCPQTIPCTLALRLRRFMGTSQRPPPQRFQHEHGYTLGHGQLPPPHPHPSYTHPYSHPAAPQPHMISYPAPPSWRPEPSSPFHHQSTLPPTAHHSSVNEQPTSHADEKLKAESSTAAVTENANLLPRKRGRPRKHPLPVIPPDTSKDERGSAAKQRDKKRLRGSEEHMNADQMGLEAGNDELEAGLALAGLKRRESAPAPIPDGTPESVKRVKRENDDEKDEKKEKESQVKKRGEGLKKSCAECRRLKAKCDRVFPCSNCRRRGCALVCPDGDLSCMNGKRLVLASTKQLHERIQQLEAALLQAHRVTSSSTHPLLAPEYLDGGFASLPNESTDGKGEETKSPKRPLPEGSPIHGMSSPSFTVATPISSAPANLPPSRRIAVQSLLTEASSAPEGKREDEWAGENAAPAMIIGTGHAHSQPPLSPEDLDQRHLVFERLKRIIKVLPSSEVTAQKAEVFWETSQWYQTILCREEFENVYFPAVYSPTPVNPLSPHKLAVVLMVLTLEAYLDLEQDEDAPLVATYWDAAQACFDTRFGWAASIAGTQALALCTLFVGFGWRGTKASNFYWLRQMTSSALQLGLHRDAHPSFPAEEREFRRRVWHEVYVLDCLICLNHGQRASIPVEYIETAYPKGVSLLAYKKYDFIRMVKSRVIEIGSLPDNAPAGWDRVQDVKRLLMQFDVTTIPAVHCPLLRGEPLPDPVDGFSGDDAKALQTTTTSMCHYKAMLYLFRPSLRRLIARIRASPPQSSITLSSADYETIQYTYRACHAITLTSYYMWRKHPKLMARAWMVWVQTFSAAVSMAALAIWCAPFIEDTKVEEVRGGRKTGDADKEESGVLEFVKGVYEELKEACEMIRENGSKRSQGVSSLLPILLNLVSNRYPQVLGKAPSCARVLVEGEDMLFALLGGHVDGTVNYQSAASQDTPLQTPEQTQVVIPPDQQGIPDLQVDNHHHAVWESGGWMMPVVDSNDGRIVLPVAPPVPTSTPFDGFVSLPGMEFGGAGGNGTTMMEDGPGLWGKLQAFYEPSVPLFWEGDASCGGNVNPEMAMPGYGGGGGMNGGGFGYEGTF</sequence>
<feature type="region of interest" description="Disordered" evidence="4">
    <location>
        <begin position="335"/>
        <end position="395"/>
    </location>
</feature>
<dbReference type="Pfam" id="PF04082">
    <property type="entry name" value="Fungal_trans"/>
    <property type="match status" value="1"/>
</dbReference>
<evidence type="ECO:0000313" key="7">
    <source>
        <dbReference type="Proteomes" id="UP001432216"/>
    </source>
</evidence>
<feature type="compositionally biased region" description="Basic and acidic residues" evidence="4">
    <location>
        <begin position="229"/>
        <end position="253"/>
    </location>
</feature>
<feature type="compositionally biased region" description="Pro residues" evidence="4">
    <location>
        <begin position="90"/>
        <end position="100"/>
    </location>
</feature>
<comment type="subcellular location">
    <subcellularLocation>
        <location evidence="1">Nucleus</location>
    </subcellularLocation>
</comment>
<dbReference type="InterPro" id="IPR001138">
    <property type="entry name" value="Zn2Cys6_DnaBD"/>
</dbReference>
<dbReference type="InterPro" id="IPR007219">
    <property type="entry name" value="XnlR_reg_dom"/>
</dbReference>
<evidence type="ECO:0000313" key="6">
    <source>
        <dbReference type="EMBL" id="WVO25090.1"/>
    </source>
</evidence>
<dbReference type="PANTHER" id="PTHR31001">
    <property type="entry name" value="UNCHARACTERIZED TRANSCRIPTIONAL REGULATORY PROTEIN"/>
    <property type="match status" value="1"/>
</dbReference>
<keyword evidence="3" id="KW-0539">Nucleus</keyword>
<dbReference type="InterPro" id="IPR050613">
    <property type="entry name" value="Sec_Metabolite_Reg"/>
</dbReference>
<feature type="compositionally biased region" description="Polar residues" evidence="4">
    <location>
        <begin position="133"/>
        <end position="143"/>
    </location>
</feature>
<dbReference type="SMART" id="SM00066">
    <property type="entry name" value="GAL4"/>
    <property type="match status" value="1"/>
</dbReference>
<feature type="region of interest" description="Disordered" evidence="4">
    <location>
        <begin position="42"/>
        <end position="191"/>
    </location>
</feature>
<dbReference type="PANTHER" id="PTHR31001:SF56">
    <property type="entry name" value="ZN(2)-C6 FUNGAL-TYPE DOMAIN-CONTAINING PROTEIN"/>
    <property type="match status" value="1"/>
</dbReference>
<gene>
    <name evidence="6" type="ORF">IAS62_006476</name>
</gene>
<dbReference type="Gene3D" id="4.10.240.10">
    <property type="entry name" value="Zn(2)-C6 fungal-type DNA-binding domain"/>
    <property type="match status" value="1"/>
</dbReference>
<dbReference type="Proteomes" id="UP001432216">
    <property type="component" value="Chromosome 13"/>
</dbReference>
<feature type="compositionally biased region" description="Basic and acidic residues" evidence="4">
    <location>
        <begin position="354"/>
        <end position="363"/>
    </location>
</feature>